<organism evidence="1 2">
    <name type="scientific">Chondromyces crocatus</name>
    <dbReference type="NCBI Taxonomy" id="52"/>
    <lineage>
        <taxon>Bacteria</taxon>
        <taxon>Pseudomonadati</taxon>
        <taxon>Myxococcota</taxon>
        <taxon>Polyangia</taxon>
        <taxon>Polyangiales</taxon>
        <taxon>Polyangiaceae</taxon>
        <taxon>Chondromyces</taxon>
    </lineage>
</organism>
<evidence type="ECO:0000313" key="1">
    <source>
        <dbReference type="EMBL" id="AKT41114.1"/>
    </source>
</evidence>
<dbReference type="KEGG" id="ccro:CMC5_052750"/>
<evidence type="ECO:0008006" key="3">
    <source>
        <dbReference type="Google" id="ProtNLM"/>
    </source>
</evidence>
<dbReference type="SUPFAM" id="SSF56059">
    <property type="entry name" value="Glutathione synthetase ATP-binding domain-like"/>
    <property type="match status" value="1"/>
</dbReference>
<evidence type="ECO:0000313" key="2">
    <source>
        <dbReference type="Proteomes" id="UP000067626"/>
    </source>
</evidence>
<proteinExistence type="predicted"/>
<dbReference type="EMBL" id="CP012159">
    <property type="protein sequence ID" value="AKT41114.1"/>
    <property type="molecule type" value="Genomic_DNA"/>
</dbReference>
<sequence length="269" mass="29346">METRFLFVTGEPAAALPLLKQRAGWGAVVSATSFAVTAGRLHRPRNTTDDFQGVLYFADVRDKDLERHTLRLLAEHAIPCWPAPELLLAASERHAALARCVAAGLVDHPVVQATHTPTPQLPFPYVLKVGEEHRGEGKFLIQSARDIPRWEGIASMEPFFQGTSVRVLLVGERAFGARIENAGSWIKNGPGASVEPWTPGEALVAHAREAMRVFGLAIAGVDYVVNAQGFHFIEVNPFPRVGLSKESLAAAQVRFGEAMEAVEREARGR</sequence>
<reference evidence="1 2" key="1">
    <citation type="submission" date="2015-07" db="EMBL/GenBank/DDBJ databases">
        <title>Genome analysis of myxobacterium Chondromyces crocatus Cm c5 reveals a high potential for natural compound synthesis and the genetic basis for the loss of fruiting body formation.</title>
        <authorList>
            <person name="Zaburannyi N."/>
            <person name="Bunk B."/>
            <person name="Maier J."/>
            <person name="Overmann J."/>
            <person name="Mueller R."/>
        </authorList>
    </citation>
    <scope>NUCLEOTIDE SEQUENCE [LARGE SCALE GENOMIC DNA]</scope>
    <source>
        <strain evidence="1 2">Cm c5</strain>
    </source>
</reference>
<accession>A0A0K1EJU1</accession>
<dbReference type="Proteomes" id="UP000067626">
    <property type="component" value="Chromosome"/>
</dbReference>
<protein>
    <recommendedName>
        <fullName evidence="3">ATP-grasp domain-containing protein</fullName>
    </recommendedName>
</protein>
<dbReference type="Gene3D" id="3.30.470.20">
    <property type="entry name" value="ATP-grasp fold, B domain"/>
    <property type="match status" value="1"/>
</dbReference>
<keyword evidence="2" id="KW-1185">Reference proteome</keyword>
<gene>
    <name evidence="1" type="ORF">CMC5_052750</name>
</gene>
<dbReference type="OrthoDB" id="1321569at2"/>
<name>A0A0K1EJU1_CHOCO</name>
<dbReference type="RefSeq" id="WP_050432936.1">
    <property type="nucleotide sequence ID" value="NZ_CP012159.1"/>
</dbReference>
<dbReference type="AlphaFoldDB" id="A0A0K1EJU1"/>